<reference evidence="1 2" key="1">
    <citation type="journal article" date="2016" name="Virology">
        <title>The genomic content and context of auxiliary metabolic genes in marine cyanomyoviruses.</title>
        <authorList>
            <person name="Crummett L.T."/>
            <person name="Puxty R.J."/>
            <person name="Weihe C."/>
            <person name="Marston M.F."/>
            <person name="Martiny J.B."/>
        </authorList>
    </citation>
    <scope>NUCLEOTIDE SEQUENCE [LARGE SCALE GENOMIC DNA]</scope>
    <source>
        <strain evidence="1">0910SB42</strain>
    </source>
</reference>
<evidence type="ECO:0000313" key="2">
    <source>
        <dbReference type="Proteomes" id="UP000226384"/>
    </source>
</evidence>
<proteinExistence type="predicted"/>
<gene>
    <name evidence="1" type="ORF">S420910_198</name>
</gene>
<protein>
    <submittedName>
        <fullName evidence="1">Uncharacterized protein</fullName>
    </submittedName>
</protein>
<sequence>MIECFASTHGLFWILTGLLLISEALGETKLVKANGVLSFLFEILEQFSKIIRKIMFGR</sequence>
<name>A0A1D8KUR0_9CAUD</name>
<organism evidence="1 2">
    <name type="scientific">Synechococcus phage S-CAM7</name>
    <dbReference type="NCBI Taxonomy" id="1883368"/>
    <lineage>
        <taxon>Viruses</taxon>
        <taxon>Duplodnaviria</taxon>
        <taxon>Heunggongvirae</taxon>
        <taxon>Uroviricota</taxon>
        <taxon>Caudoviricetes</taxon>
        <taxon>Pantevenvirales</taxon>
        <taxon>Kyanoviridae</taxon>
        <taxon>Mazuvirus</taxon>
        <taxon>Mazuvirus scam7</taxon>
    </lineage>
</organism>
<evidence type="ECO:0000313" key="1">
    <source>
        <dbReference type="EMBL" id="AOV62386.1"/>
    </source>
</evidence>
<accession>A0A1D8KUR0</accession>
<dbReference type="EMBL" id="KU686213">
    <property type="protein sequence ID" value="AOV62386.1"/>
    <property type="molecule type" value="Genomic_DNA"/>
</dbReference>
<dbReference type="Proteomes" id="UP000226384">
    <property type="component" value="Segment"/>
</dbReference>